<dbReference type="Proteomes" id="UP000053477">
    <property type="component" value="Unassembled WGS sequence"/>
</dbReference>
<dbReference type="EMBL" id="KQ086097">
    <property type="protein sequence ID" value="KLO08303.1"/>
    <property type="molecule type" value="Genomic_DNA"/>
</dbReference>
<evidence type="ECO:0000313" key="2">
    <source>
        <dbReference type="Proteomes" id="UP000053477"/>
    </source>
</evidence>
<accession>A0A0H2RFH8</accession>
<keyword evidence="2" id="KW-1185">Reference proteome</keyword>
<name>A0A0H2RFH8_9AGAM</name>
<dbReference type="InParanoid" id="A0A0H2RFH8"/>
<reference evidence="1 2" key="1">
    <citation type="submission" date="2015-04" db="EMBL/GenBank/DDBJ databases">
        <title>Complete genome sequence of Schizopora paradoxa KUC8140, a cosmopolitan wood degrader in East Asia.</title>
        <authorList>
            <consortium name="DOE Joint Genome Institute"/>
            <person name="Min B."/>
            <person name="Park H."/>
            <person name="Jang Y."/>
            <person name="Kim J.-J."/>
            <person name="Kim K.H."/>
            <person name="Pangilinan J."/>
            <person name="Lipzen A."/>
            <person name="Riley R."/>
            <person name="Grigoriev I.V."/>
            <person name="Spatafora J.W."/>
            <person name="Choi I.-G."/>
        </authorList>
    </citation>
    <scope>NUCLEOTIDE SEQUENCE [LARGE SCALE GENOMIC DNA]</scope>
    <source>
        <strain evidence="1 2">KUC8140</strain>
    </source>
</reference>
<dbReference type="OrthoDB" id="2911958at2759"/>
<sequence length="563" mass="63830">MSPSDHIHDRCCGYAADEIAMNSRSTIPKFGSIGVLYALEEASRIPNVESQDLKSVFGRENWSASSNPKYDRDEILDAGLISRLSTVAHEIDSMTSILKHLTDTATELGRQYKGILNPVMSKLSKGISSLPDEVLAMVFESAVRAAGQEGVEQAKRLSHVSRRFRAIAISECNLWTNFRSSSSREELETLVSRSGSNTHIHIHIYIPISTSTLPFEDFLKICSPTSFRWNSMMIGDLSYNTNVRFDSTNSATRELERAMDSLMGHVSYFPALRELDIQSLHRHARRIPTPSMTTFIHSRYLSGSYTLFQKMQELLDFLASMTSLAHLELEFGNADNVALMQTLRQPASGLPSVKNFRLRLPNFVIDTQRQYLVGPFLEALQVPNLESFSVVIDFRDQGRTNEHRRQLLETLPQEVLPIQFSNPPSRLSSLTFEVTVTYDDPQKTPETPTVFNILIDRAPSVSTLTVSSRACIVLIRNSYAVIEENRPNEMIPVEMRRRPICLREIRFKDCEDMDIGNLQNAVQFLKKDGYWKALDRVIVSDCKLLEHKGVLLEELGENKIQYI</sequence>
<dbReference type="AlphaFoldDB" id="A0A0H2RFH8"/>
<evidence type="ECO:0000313" key="1">
    <source>
        <dbReference type="EMBL" id="KLO08303.1"/>
    </source>
</evidence>
<proteinExistence type="predicted"/>
<protein>
    <submittedName>
        <fullName evidence="1">Uncharacterized protein</fullName>
    </submittedName>
</protein>
<organism evidence="1 2">
    <name type="scientific">Schizopora paradoxa</name>
    <dbReference type="NCBI Taxonomy" id="27342"/>
    <lineage>
        <taxon>Eukaryota</taxon>
        <taxon>Fungi</taxon>
        <taxon>Dikarya</taxon>
        <taxon>Basidiomycota</taxon>
        <taxon>Agaricomycotina</taxon>
        <taxon>Agaricomycetes</taxon>
        <taxon>Hymenochaetales</taxon>
        <taxon>Schizoporaceae</taxon>
        <taxon>Schizopora</taxon>
    </lineage>
</organism>
<gene>
    <name evidence="1" type="ORF">SCHPADRAFT_944572</name>
</gene>
<dbReference type="Gene3D" id="1.20.1280.50">
    <property type="match status" value="1"/>
</dbReference>